<name>M3AKC5_PSEFD</name>
<proteinExistence type="predicted"/>
<dbReference type="Proteomes" id="UP000016932">
    <property type="component" value="Unassembled WGS sequence"/>
</dbReference>
<feature type="non-terminal residue" evidence="2">
    <location>
        <position position="1"/>
    </location>
</feature>
<keyword evidence="1" id="KW-0472">Membrane</keyword>
<dbReference type="VEuPathDB" id="FungiDB:MYCFIDRAFT_173907"/>
<dbReference type="HOGENOM" id="CLU_771894_0_0_1"/>
<evidence type="ECO:0000313" key="2">
    <source>
        <dbReference type="EMBL" id="EME85036.1"/>
    </source>
</evidence>
<dbReference type="EMBL" id="KB446557">
    <property type="protein sequence ID" value="EME85036.1"/>
    <property type="molecule type" value="Genomic_DNA"/>
</dbReference>
<dbReference type="GeneID" id="19333089"/>
<protein>
    <submittedName>
        <fullName evidence="2">Uncharacterized protein</fullName>
    </submittedName>
</protein>
<dbReference type="OrthoDB" id="2823490at2759"/>
<sequence length="359" mass="40563">LPVLERDSGPQHFLVLSSCRQSDLLTNPLKQSMTTDLSYTCEASMPGRGDVGGRLDATLLGIPREMRDMIYAFLLDEKRQRPMDPGHAGPRNPNSPISGQTIHFEAKSPKPALLRLKLCCKQILAELRDTLRQHCLDVGAGQARLDIMVKGSSIWPTWLSLPVTPQINPIIQVDLRIFEVTGFGNEFSTGAYRALWSLFNLLVFNGPCFIYSRELRRPLAIERLRFDIMMCFPTSVDDLFGTYKDVFNRLERLAYDNVGLGHISSIEASAAYRTYICKSTVRKFSFWDGLELNISRRSSLPEAEAVLQGHLSRGPMYHEARAEFMSLLFMGYFMLIFYLPLHMQASASLLSIYPSNPTP</sequence>
<keyword evidence="1" id="KW-0812">Transmembrane</keyword>
<dbReference type="eggNOG" id="ENOG502SXNH">
    <property type="taxonomic scope" value="Eukaryota"/>
</dbReference>
<dbReference type="KEGG" id="pfj:MYCFIDRAFT_173907"/>
<feature type="transmembrane region" description="Helical" evidence="1">
    <location>
        <begin position="322"/>
        <end position="341"/>
    </location>
</feature>
<keyword evidence="1" id="KW-1133">Transmembrane helix</keyword>
<evidence type="ECO:0000256" key="1">
    <source>
        <dbReference type="SAM" id="Phobius"/>
    </source>
</evidence>
<evidence type="ECO:0000313" key="3">
    <source>
        <dbReference type="Proteomes" id="UP000016932"/>
    </source>
</evidence>
<keyword evidence="3" id="KW-1185">Reference proteome</keyword>
<organism evidence="2 3">
    <name type="scientific">Pseudocercospora fijiensis (strain CIRAD86)</name>
    <name type="common">Black leaf streak disease fungus</name>
    <name type="synonym">Mycosphaerella fijiensis</name>
    <dbReference type="NCBI Taxonomy" id="383855"/>
    <lineage>
        <taxon>Eukaryota</taxon>
        <taxon>Fungi</taxon>
        <taxon>Dikarya</taxon>
        <taxon>Ascomycota</taxon>
        <taxon>Pezizomycotina</taxon>
        <taxon>Dothideomycetes</taxon>
        <taxon>Dothideomycetidae</taxon>
        <taxon>Mycosphaerellales</taxon>
        <taxon>Mycosphaerellaceae</taxon>
        <taxon>Pseudocercospora</taxon>
    </lineage>
</organism>
<gene>
    <name evidence="2" type="ORF">MYCFIDRAFT_173907</name>
</gene>
<reference evidence="2 3" key="1">
    <citation type="journal article" date="2012" name="PLoS Pathog.">
        <title>Diverse lifestyles and strategies of plant pathogenesis encoded in the genomes of eighteen Dothideomycetes fungi.</title>
        <authorList>
            <person name="Ohm R.A."/>
            <person name="Feau N."/>
            <person name="Henrissat B."/>
            <person name="Schoch C.L."/>
            <person name="Horwitz B.A."/>
            <person name="Barry K.W."/>
            <person name="Condon B.J."/>
            <person name="Copeland A.C."/>
            <person name="Dhillon B."/>
            <person name="Glaser F."/>
            <person name="Hesse C.N."/>
            <person name="Kosti I."/>
            <person name="LaButti K."/>
            <person name="Lindquist E.A."/>
            <person name="Lucas S."/>
            <person name="Salamov A.A."/>
            <person name="Bradshaw R.E."/>
            <person name="Ciuffetti L."/>
            <person name="Hamelin R.C."/>
            <person name="Kema G.H.J."/>
            <person name="Lawrence C."/>
            <person name="Scott J.A."/>
            <person name="Spatafora J.W."/>
            <person name="Turgeon B.G."/>
            <person name="de Wit P.J.G.M."/>
            <person name="Zhong S."/>
            <person name="Goodwin S.B."/>
            <person name="Grigoriev I.V."/>
        </authorList>
    </citation>
    <scope>NUCLEOTIDE SEQUENCE [LARGE SCALE GENOMIC DNA]</scope>
    <source>
        <strain evidence="2 3">CIRAD86</strain>
    </source>
</reference>
<accession>M3AKC5</accession>
<dbReference type="RefSeq" id="XP_007925532.1">
    <property type="nucleotide sequence ID" value="XM_007927341.1"/>
</dbReference>
<dbReference type="AlphaFoldDB" id="M3AKC5"/>